<feature type="chain" id="PRO_5001802272" description="Lipoprotein" evidence="1">
    <location>
        <begin position="20"/>
        <end position="141"/>
    </location>
</feature>
<evidence type="ECO:0000313" key="3">
    <source>
        <dbReference type="Proteomes" id="UP000028705"/>
    </source>
</evidence>
<dbReference type="eggNOG" id="COG3187">
    <property type="taxonomic scope" value="Bacteria"/>
</dbReference>
<evidence type="ECO:0000256" key="1">
    <source>
        <dbReference type="SAM" id="SignalP"/>
    </source>
</evidence>
<evidence type="ECO:0000313" key="2">
    <source>
        <dbReference type="EMBL" id="KFF12162.1"/>
    </source>
</evidence>
<dbReference type="AlphaFoldDB" id="A0A086A648"/>
<dbReference type="Proteomes" id="UP000028705">
    <property type="component" value="Unassembled WGS sequence"/>
</dbReference>
<keyword evidence="1" id="KW-0732">Signal</keyword>
<protein>
    <recommendedName>
        <fullName evidence="4">Lipoprotein</fullName>
    </recommendedName>
</protein>
<feature type="signal peptide" evidence="1">
    <location>
        <begin position="1"/>
        <end position="19"/>
    </location>
</feature>
<keyword evidence="3" id="KW-1185">Reference proteome</keyword>
<name>A0A086A648_9FLAO</name>
<comment type="caution">
    <text evidence="2">The sequence shown here is derived from an EMBL/GenBank/DDBJ whole genome shotgun (WGS) entry which is preliminary data.</text>
</comment>
<dbReference type="STRING" id="445961.IW15_11405"/>
<organism evidence="2 3">
    <name type="scientific">Chryseobacterium soli</name>
    <dbReference type="NCBI Taxonomy" id="445961"/>
    <lineage>
        <taxon>Bacteria</taxon>
        <taxon>Pseudomonadati</taxon>
        <taxon>Bacteroidota</taxon>
        <taxon>Flavobacteriia</taxon>
        <taxon>Flavobacteriales</taxon>
        <taxon>Weeksellaceae</taxon>
        <taxon>Chryseobacterium group</taxon>
        <taxon>Chryseobacterium</taxon>
    </lineage>
</organism>
<accession>A0A086A648</accession>
<dbReference type="OrthoDB" id="1099822at2"/>
<dbReference type="RefSeq" id="WP_034711319.1">
    <property type="nucleotide sequence ID" value="NZ_JPRH01000004.1"/>
</dbReference>
<evidence type="ECO:0008006" key="4">
    <source>
        <dbReference type="Google" id="ProtNLM"/>
    </source>
</evidence>
<proteinExistence type="predicted"/>
<dbReference type="EMBL" id="JPRH01000004">
    <property type="protein sequence ID" value="KFF12162.1"/>
    <property type="molecule type" value="Genomic_DNA"/>
</dbReference>
<gene>
    <name evidence="2" type="ORF">IW15_11405</name>
</gene>
<sequence length="141" mass="15556">MKNTNLLLAAIMTVTFATAGFAQKTTPKAVGSDKDKHGCIGSAGYTFSVVKDKCIKLFEEKIQLKEADSKKTYIANAVVILSKDGKKAEVFMPDAKGSIILTRAVEYRDTTLYKNKKGAYELSKDKDSYTLKKSKKIIFSI</sequence>
<reference evidence="2 3" key="1">
    <citation type="submission" date="2014-07" db="EMBL/GenBank/DDBJ databases">
        <title>Genome of Chryseobacterium soli DSM 19298.</title>
        <authorList>
            <person name="Stropko S.J."/>
            <person name="Pipes S.E."/>
            <person name="Newman J."/>
        </authorList>
    </citation>
    <scope>NUCLEOTIDE SEQUENCE [LARGE SCALE GENOMIC DNA]</scope>
    <source>
        <strain evidence="2 3">DSM 19298</strain>
    </source>
</reference>